<proteinExistence type="predicted"/>
<evidence type="ECO:0000313" key="1">
    <source>
        <dbReference type="EMBL" id="MBB5266064.1"/>
    </source>
</evidence>
<dbReference type="Pfam" id="PF01547">
    <property type="entry name" value="SBP_bac_1"/>
    <property type="match status" value="1"/>
</dbReference>
<accession>A0A7W8M6K1</accession>
<sequence length="108" mass="11504">MMYPIMGTITQTGAQGVEDAINAITEPEIGVHVSLNPIEIGSYAQQLNLMITSNEQLDVVATFPGGSATFSAMSSQNQLLPLDDLLDEYGTDIKDKLGDLVNATTIIC</sequence>
<reference evidence="1 2" key="1">
    <citation type="submission" date="2020-08" db="EMBL/GenBank/DDBJ databases">
        <title>Genomic Encyclopedia of Type Strains, Phase IV (KMG-IV): sequencing the most valuable type-strain genomes for metagenomic binning, comparative biology and taxonomic classification.</title>
        <authorList>
            <person name="Goeker M."/>
        </authorList>
    </citation>
    <scope>NUCLEOTIDE SEQUENCE [LARGE SCALE GENOMIC DNA]</scope>
    <source>
        <strain evidence="1 2">DSM 106146</strain>
    </source>
</reference>
<comment type="caution">
    <text evidence="1">The sequence shown here is derived from an EMBL/GenBank/DDBJ whole genome shotgun (WGS) entry which is preliminary data.</text>
</comment>
<dbReference type="InterPro" id="IPR006059">
    <property type="entry name" value="SBP"/>
</dbReference>
<dbReference type="RefSeq" id="WP_183776310.1">
    <property type="nucleotide sequence ID" value="NZ_JACHFW010000018.1"/>
</dbReference>
<evidence type="ECO:0000313" key="2">
    <source>
        <dbReference type="Proteomes" id="UP000543642"/>
    </source>
</evidence>
<gene>
    <name evidence="1" type="ORF">HNP82_003218</name>
</gene>
<dbReference type="Gene3D" id="3.40.190.10">
    <property type="entry name" value="Periplasmic binding protein-like II"/>
    <property type="match status" value="1"/>
</dbReference>
<dbReference type="SUPFAM" id="SSF53850">
    <property type="entry name" value="Periplasmic binding protein-like II"/>
    <property type="match status" value="1"/>
</dbReference>
<protein>
    <submittedName>
        <fullName evidence="1">ABC-type glycerol-3-phosphate transport system substrate-binding protein</fullName>
    </submittedName>
</protein>
<dbReference type="EMBL" id="JACHFW010000018">
    <property type="protein sequence ID" value="MBB5266064.1"/>
    <property type="molecule type" value="Genomic_DNA"/>
</dbReference>
<organism evidence="1 2">
    <name type="scientific">Catenibacillus scindens</name>
    <dbReference type="NCBI Taxonomy" id="673271"/>
    <lineage>
        <taxon>Bacteria</taxon>
        <taxon>Bacillati</taxon>
        <taxon>Bacillota</taxon>
        <taxon>Clostridia</taxon>
        <taxon>Lachnospirales</taxon>
        <taxon>Lachnospiraceae</taxon>
        <taxon>Catenibacillus</taxon>
    </lineage>
</organism>
<dbReference type="Proteomes" id="UP000543642">
    <property type="component" value="Unassembled WGS sequence"/>
</dbReference>
<dbReference type="AlphaFoldDB" id="A0A7W8M6K1"/>
<name>A0A7W8M6K1_9FIRM</name>
<keyword evidence="2" id="KW-1185">Reference proteome</keyword>